<dbReference type="EMBL" id="MUAJ01000002">
    <property type="protein sequence ID" value="OOR14285.1"/>
    <property type="molecule type" value="Genomic_DNA"/>
</dbReference>
<sequence length="66" mass="7226">MTIEKSLAANSEALFLRIVQLCFIPLFVGSKTSTPLYSAGAKKLSGRLTARKRPLIIVSLYIEGLE</sequence>
<comment type="caution">
    <text evidence="1">The sequence shown here is derived from an EMBL/GenBank/DDBJ whole genome shotgun (WGS) entry which is preliminary data.</text>
</comment>
<evidence type="ECO:0000313" key="2">
    <source>
        <dbReference type="Proteomes" id="UP000190906"/>
    </source>
</evidence>
<reference evidence="1 2" key="1">
    <citation type="submission" date="2017-01" db="EMBL/GenBank/DDBJ databases">
        <title>Bacillus cereus isolates.</title>
        <authorList>
            <person name="Beno S.M."/>
        </authorList>
    </citation>
    <scope>NUCLEOTIDE SEQUENCE [LARGE SCALE GENOMIC DNA]</scope>
    <source>
        <strain evidence="1 2">FSL H8-0485</strain>
    </source>
</reference>
<evidence type="ECO:0000313" key="1">
    <source>
        <dbReference type="EMBL" id="OOR14285.1"/>
    </source>
</evidence>
<organism evidence="1 2">
    <name type="scientific">Bacillus cereus</name>
    <dbReference type="NCBI Taxonomy" id="1396"/>
    <lineage>
        <taxon>Bacteria</taxon>
        <taxon>Bacillati</taxon>
        <taxon>Bacillota</taxon>
        <taxon>Bacilli</taxon>
        <taxon>Bacillales</taxon>
        <taxon>Bacillaceae</taxon>
        <taxon>Bacillus</taxon>
        <taxon>Bacillus cereus group</taxon>
    </lineage>
</organism>
<name>A0A1S9TW69_BACCE</name>
<dbReference type="Proteomes" id="UP000190906">
    <property type="component" value="Unassembled WGS sequence"/>
</dbReference>
<dbReference type="AlphaFoldDB" id="A0A1S9TW69"/>
<protein>
    <submittedName>
        <fullName evidence="1">Uncharacterized protein</fullName>
    </submittedName>
</protein>
<proteinExistence type="predicted"/>
<gene>
    <name evidence="1" type="ORF">BW897_04440</name>
</gene>
<accession>A0A1S9TW69</accession>